<dbReference type="OMA" id="YADMATI"/>
<evidence type="ECO:0000256" key="7">
    <source>
        <dbReference type="ARBA" id="ARBA00023224"/>
    </source>
</evidence>
<dbReference type="GeneID" id="110255046"/>
<feature type="transmembrane region" description="Helical" evidence="9">
    <location>
        <begin position="141"/>
        <end position="159"/>
    </location>
</feature>
<evidence type="ECO:0000256" key="9">
    <source>
        <dbReference type="SAM" id="Phobius"/>
    </source>
</evidence>
<dbReference type="AlphaFoldDB" id="A0A913YBJ6"/>
<dbReference type="KEGG" id="epa:110255046"/>
<feature type="transmembrane region" description="Helical" evidence="9">
    <location>
        <begin position="271"/>
        <end position="291"/>
    </location>
</feature>
<dbReference type="PRINTS" id="PR00237">
    <property type="entry name" value="GPCRRHODOPSN"/>
</dbReference>
<feature type="domain" description="G-protein coupled receptors family 1 profile" evidence="10">
    <location>
        <begin position="39"/>
        <end position="288"/>
    </location>
</feature>
<evidence type="ECO:0000256" key="8">
    <source>
        <dbReference type="RuleBase" id="RU000688"/>
    </source>
</evidence>
<accession>A0A913YBJ6</accession>
<dbReference type="RefSeq" id="XP_020917770.1">
    <property type="nucleotide sequence ID" value="XM_021062111.2"/>
</dbReference>
<proteinExistence type="inferred from homology"/>
<keyword evidence="12" id="KW-1185">Reference proteome</keyword>
<dbReference type="GO" id="GO:0016020">
    <property type="term" value="C:membrane"/>
    <property type="evidence" value="ECO:0007669"/>
    <property type="project" value="UniProtKB-SubCell"/>
</dbReference>
<dbReference type="InterPro" id="IPR017452">
    <property type="entry name" value="GPCR_Rhodpsn_7TM"/>
</dbReference>
<organism evidence="11 12">
    <name type="scientific">Exaiptasia diaphana</name>
    <name type="common">Tropical sea anemone</name>
    <name type="synonym">Aiptasia pulchella</name>
    <dbReference type="NCBI Taxonomy" id="2652724"/>
    <lineage>
        <taxon>Eukaryota</taxon>
        <taxon>Metazoa</taxon>
        <taxon>Cnidaria</taxon>
        <taxon>Anthozoa</taxon>
        <taxon>Hexacorallia</taxon>
        <taxon>Actiniaria</taxon>
        <taxon>Aiptasiidae</taxon>
        <taxon>Exaiptasia</taxon>
    </lineage>
</organism>
<evidence type="ECO:0000259" key="10">
    <source>
        <dbReference type="PROSITE" id="PS50262"/>
    </source>
</evidence>
<dbReference type="GO" id="GO:0004930">
    <property type="term" value="F:G protein-coupled receptor activity"/>
    <property type="evidence" value="ECO:0007669"/>
    <property type="project" value="UniProtKB-KW"/>
</dbReference>
<dbReference type="PROSITE" id="PS50262">
    <property type="entry name" value="G_PROTEIN_RECEP_F1_2"/>
    <property type="match status" value="1"/>
</dbReference>
<evidence type="ECO:0000313" key="12">
    <source>
        <dbReference type="Proteomes" id="UP000887567"/>
    </source>
</evidence>
<dbReference type="EnsemblMetazoa" id="XM_021062111.2">
    <property type="protein sequence ID" value="XP_020917770.1"/>
    <property type="gene ID" value="LOC110255046"/>
</dbReference>
<reference evidence="11" key="1">
    <citation type="submission" date="2022-11" db="UniProtKB">
        <authorList>
            <consortium name="EnsemblMetazoa"/>
        </authorList>
    </citation>
    <scope>IDENTIFICATION</scope>
</reference>
<evidence type="ECO:0000256" key="4">
    <source>
        <dbReference type="ARBA" id="ARBA00023040"/>
    </source>
</evidence>
<keyword evidence="3 9" id="KW-1133">Transmembrane helix</keyword>
<evidence type="ECO:0000256" key="6">
    <source>
        <dbReference type="ARBA" id="ARBA00023170"/>
    </source>
</evidence>
<dbReference type="OrthoDB" id="10044919at2759"/>
<feature type="transmembrane region" description="Helical" evidence="9">
    <location>
        <begin position="179"/>
        <end position="202"/>
    </location>
</feature>
<evidence type="ECO:0000256" key="3">
    <source>
        <dbReference type="ARBA" id="ARBA00022989"/>
    </source>
</evidence>
<dbReference type="InterPro" id="IPR050125">
    <property type="entry name" value="GPCR_opsins"/>
</dbReference>
<sequence length="350" mass="39437">MNHKAILAKFAAELRSRSTARVVFECGVFLAIGLLILVGNAMTLFIVYKNRQLRTVPNLFIVSLSFSDIGMGLLVLPMCFSVNVVGYWPFGDAACQYNGFVAVSLALASVQFLACTSVNRYFSVVKPNKYRKYFTMKSTKLGIVLVWVYADMATIPYLLSGNRMVFHPGKFCYLEIEVAWYTALTVSLYIGIPTSVTLYCYLRVFQAVHRHNKQFSQSRGSSNNLSVEEIKITRTLFVVMLVYMTCWTPILIIDLIDTGRGYWSMKREVYIIYGFLATLISATNPIIYGLMNPQFKKEYLKIMQCVLCRRNMSSVTAIASVNASNSRSRQENSNLAIQSVVAAKVVVQNL</sequence>
<feature type="transmembrane region" description="Helical" evidence="9">
    <location>
        <begin position="59"/>
        <end position="88"/>
    </location>
</feature>
<evidence type="ECO:0000256" key="1">
    <source>
        <dbReference type="ARBA" id="ARBA00004141"/>
    </source>
</evidence>
<dbReference type="CDD" id="cd00637">
    <property type="entry name" value="7tm_classA_rhodopsin-like"/>
    <property type="match status" value="1"/>
</dbReference>
<name>A0A913YBJ6_EXADI</name>
<dbReference type="Pfam" id="PF00001">
    <property type="entry name" value="7tm_1"/>
    <property type="match status" value="1"/>
</dbReference>
<dbReference type="Proteomes" id="UP000887567">
    <property type="component" value="Unplaced"/>
</dbReference>
<dbReference type="InterPro" id="IPR000276">
    <property type="entry name" value="GPCR_Rhodpsn"/>
</dbReference>
<dbReference type="PROSITE" id="PS00237">
    <property type="entry name" value="G_PROTEIN_RECEP_F1_1"/>
    <property type="match status" value="1"/>
</dbReference>
<dbReference type="SUPFAM" id="SSF81321">
    <property type="entry name" value="Family A G protein-coupled receptor-like"/>
    <property type="match status" value="1"/>
</dbReference>
<evidence type="ECO:0000256" key="2">
    <source>
        <dbReference type="ARBA" id="ARBA00022692"/>
    </source>
</evidence>
<dbReference type="Gene3D" id="1.20.1070.10">
    <property type="entry name" value="Rhodopsin 7-helix transmembrane proteins"/>
    <property type="match status" value="1"/>
</dbReference>
<evidence type="ECO:0000256" key="5">
    <source>
        <dbReference type="ARBA" id="ARBA00023136"/>
    </source>
</evidence>
<feature type="transmembrane region" description="Helical" evidence="9">
    <location>
        <begin position="22"/>
        <end position="47"/>
    </location>
</feature>
<evidence type="ECO:0000313" key="11">
    <source>
        <dbReference type="EnsemblMetazoa" id="XP_020917770.1"/>
    </source>
</evidence>
<comment type="subcellular location">
    <subcellularLocation>
        <location evidence="1">Membrane</location>
        <topology evidence="1">Multi-pass membrane protein</topology>
    </subcellularLocation>
</comment>
<keyword evidence="6 8" id="KW-0675">Receptor</keyword>
<keyword evidence="4 8" id="KW-0297">G-protein coupled receptor</keyword>
<keyword evidence="5 9" id="KW-0472">Membrane</keyword>
<keyword evidence="7 8" id="KW-0807">Transducer</keyword>
<feature type="transmembrane region" description="Helical" evidence="9">
    <location>
        <begin position="236"/>
        <end position="256"/>
    </location>
</feature>
<feature type="transmembrane region" description="Helical" evidence="9">
    <location>
        <begin position="100"/>
        <end position="121"/>
    </location>
</feature>
<dbReference type="PANTHER" id="PTHR24240">
    <property type="entry name" value="OPSIN"/>
    <property type="match status" value="1"/>
</dbReference>
<comment type="similarity">
    <text evidence="8">Belongs to the G-protein coupled receptor 1 family.</text>
</comment>
<keyword evidence="2 8" id="KW-0812">Transmembrane</keyword>
<protein>
    <recommendedName>
        <fullName evidence="10">G-protein coupled receptors family 1 profile domain-containing protein</fullName>
    </recommendedName>
</protein>